<organism evidence="2 3">
    <name type="scientific">Corallococcus caeni</name>
    <dbReference type="NCBI Taxonomy" id="3082388"/>
    <lineage>
        <taxon>Bacteria</taxon>
        <taxon>Pseudomonadati</taxon>
        <taxon>Myxococcota</taxon>
        <taxon>Myxococcia</taxon>
        <taxon>Myxococcales</taxon>
        <taxon>Cystobacterineae</taxon>
        <taxon>Myxococcaceae</taxon>
        <taxon>Corallococcus</taxon>
    </lineage>
</organism>
<reference evidence="2 3" key="1">
    <citation type="journal article" date="2024" name="Arch. Microbiol.">
        <title>Corallococcus caeni sp. nov., a novel myxobacterium isolated from activated sludge.</title>
        <authorList>
            <person name="Tomita S."/>
            <person name="Nakai R."/>
            <person name="Kuroda K."/>
            <person name="Kurashita H."/>
            <person name="Hatamoto M."/>
            <person name="Yamaguchi T."/>
            <person name="Narihiro T."/>
        </authorList>
    </citation>
    <scope>NUCLEOTIDE SEQUENCE [LARGE SCALE GENOMIC DNA]</scope>
    <source>
        <strain evidence="2 3">NO1</strain>
    </source>
</reference>
<dbReference type="EMBL" id="BTTX01000004">
    <property type="protein sequence ID" value="GMU08041.1"/>
    <property type="molecule type" value="Genomic_DNA"/>
</dbReference>
<dbReference type="Proteomes" id="UP001342631">
    <property type="component" value="Unassembled WGS sequence"/>
</dbReference>
<protein>
    <submittedName>
        <fullName evidence="2">Uncharacterized protein</fullName>
    </submittedName>
</protein>
<evidence type="ECO:0000256" key="1">
    <source>
        <dbReference type="SAM" id="MobiDB-lite"/>
    </source>
</evidence>
<feature type="region of interest" description="Disordered" evidence="1">
    <location>
        <begin position="28"/>
        <end position="53"/>
    </location>
</feature>
<evidence type="ECO:0000313" key="2">
    <source>
        <dbReference type="EMBL" id="GMU08041.1"/>
    </source>
</evidence>
<evidence type="ECO:0000313" key="3">
    <source>
        <dbReference type="Proteomes" id="UP001342631"/>
    </source>
</evidence>
<sequence length="71" mass="7442">MLPVISTVPPFTVTDVMVLKSAGCCASATSGTSHNPSSDTAKPFIDHSRDMRQKTDAREIITCPGGTNFSG</sequence>
<accession>A0ABQ6QWI2</accession>
<comment type="caution">
    <text evidence="2">The sequence shown here is derived from an EMBL/GenBank/DDBJ whole genome shotgun (WGS) entry which is preliminary data.</text>
</comment>
<proteinExistence type="predicted"/>
<keyword evidence="3" id="KW-1185">Reference proteome</keyword>
<gene>
    <name evidence="2" type="ORF">ASNO1_42940</name>
</gene>
<feature type="compositionally biased region" description="Basic and acidic residues" evidence="1">
    <location>
        <begin position="44"/>
        <end position="53"/>
    </location>
</feature>
<name>A0ABQ6QWI2_9BACT</name>
<feature type="compositionally biased region" description="Polar residues" evidence="1">
    <location>
        <begin position="28"/>
        <end position="40"/>
    </location>
</feature>